<sequence length="508" mass="53840">MTGAHGIFDPVAVAAACRRDRLLPLAQEDLPRFGERGYWRAGAQQLMKVVAGWWVGEAALFADALQLAVAWLDAPESRGHPWGDNAQAHAARHLHARALAHLMSGRNRPPLWEAAASAHDRALEAAGPARVAMLASGAAVCGLMAGRPPGGLPTPAPEDEDGTVIADILARDGDPARIGRQLYARRHALFSERPGLTLTTLFAALFLHRGGVEPLTTALSAGYVVCPELTLPPAMIASGWEDRAEAILTLERQDFARVDRLLGLLGLTRDGETATHDAPPGFASWTRQPDHSLEVDWRAAEDAPPHLEIRGPAAGRLARFFAQGIGGAVRPGPEQALADLLTVPRRATVANPSAAQARWEMLCAAVAGEGVFGDPAGRALVTAGLADSDWRVRMVALWAVGHHRVQGLAARAEAAALPKPGFRGLSQDDRRVLLALRDLAASRSAGRDDIARPGANAGFVARIAALIDAVPDTAQSRADALIRALLRKPLAPGQTPAPSAWKRWMAAS</sequence>
<dbReference type="OrthoDB" id="8481766at2"/>
<comment type="caution">
    <text evidence="1">The sequence shown here is derived from an EMBL/GenBank/DDBJ whole genome shotgun (WGS) entry which is preliminary data.</text>
</comment>
<dbReference type="AlphaFoldDB" id="A0A3A8ATH5"/>
<organism evidence="1 2">
    <name type="scientific">Roseovarius spongiae</name>
    <dbReference type="NCBI Taxonomy" id="2320272"/>
    <lineage>
        <taxon>Bacteria</taxon>
        <taxon>Pseudomonadati</taxon>
        <taxon>Pseudomonadota</taxon>
        <taxon>Alphaproteobacteria</taxon>
        <taxon>Rhodobacterales</taxon>
        <taxon>Roseobacteraceae</taxon>
        <taxon>Roseovarius</taxon>
    </lineage>
</organism>
<keyword evidence="2" id="KW-1185">Reference proteome</keyword>
<dbReference type="EMBL" id="RAPE01000002">
    <property type="protein sequence ID" value="RKF14879.1"/>
    <property type="molecule type" value="Genomic_DNA"/>
</dbReference>
<evidence type="ECO:0000313" key="2">
    <source>
        <dbReference type="Proteomes" id="UP000281128"/>
    </source>
</evidence>
<dbReference type="Proteomes" id="UP000281128">
    <property type="component" value="Unassembled WGS sequence"/>
</dbReference>
<evidence type="ECO:0000313" key="1">
    <source>
        <dbReference type="EMBL" id="RKF14879.1"/>
    </source>
</evidence>
<name>A0A3A8ATH5_9RHOB</name>
<proteinExistence type="predicted"/>
<dbReference type="RefSeq" id="WP_121165790.1">
    <property type="nucleotide sequence ID" value="NZ_RAPE01000002.1"/>
</dbReference>
<accession>A0A3A8ATH5</accession>
<protein>
    <submittedName>
        <fullName evidence="1">Uncharacterized protein</fullName>
    </submittedName>
</protein>
<reference evidence="1 2" key="1">
    <citation type="submission" date="2018-09" db="EMBL/GenBank/DDBJ databases">
        <title>Roseovarius spongiae sp. nov., isolated from a marine sponge.</title>
        <authorList>
            <person name="Zhuang L."/>
            <person name="Luo L."/>
        </authorList>
    </citation>
    <scope>NUCLEOTIDE SEQUENCE [LARGE SCALE GENOMIC DNA]</scope>
    <source>
        <strain evidence="1 2">HN-E21</strain>
    </source>
</reference>
<gene>
    <name evidence="1" type="ORF">D6850_08385</name>
</gene>